<dbReference type="GO" id="GO:0006508">
    <property type="term" value="P:proteolysis"/>
    <property type="evidence" value="ECO:0007669"/>
    <property type="project" value="UniProtKB-KW"/>
</dbReference>
<evidence type="ECO:0000256" key="10">
    <source>
        <dbReference type="RuleBase" id="RU004387"/>
    </source>
</evidence>
<keyword evidence="8 9" id="KW-0482">Metalloprotease</keyword>
<dbReference type="CDD" id="cd05658">
    <property type="entry name" value="M18_DAP"/>
    <property type="match status" value="1"/>
</dbReference>
<keyword evidence="5 9" id="KW-0479">Metal-binding</keyword>
<dbReference type="InterPro" id="IPR023358">
    <property type="entry name" value="Peptidase_M18_dom2"/>
</dbReference>
<name>A0A927C341_9GAMM</name>
<comment type="cofactor">
    <cofactor evidence="1 10">
        <name>Zn(2+)</name>
        <dbReference type="ChEBI" id="CHEBI:29105"/>
    </cofactor>
</comment>
<gene>
    <name evidence="11" type="ORF">IB286_06185</name>
</gene>
<dbReference type="GO" id="GO:0008237">
    <property type="term" value="F:metallopeptidase activity"/>
    <property type="evidence" value="ECO:0007669"/>
    <property type="project" value="UniProtKB-KW"/>
</dbReference>
<dbReference type="SUPFAM" id="SSF53187">
    <property type="entry name" value="Zn-dependent exopeptidases"/>
    <property type="match status" value="1"/>
</dbReference>
<proteinExistence type="inferred from homology"/>
<dbReference type="PRINTS" id="PR00932">
    <property type="entry name" value="AMINO1PTASE"/>
</dbReference>
<keyword evidence="3 9" id="KW-0031">Aminopeptidase</keyword>
<dbReference type="Proteomes" id="UP000610558">
    <property type="component" value="Unassembled WGS sequence"/>
</dbReference>
<evidence type="ECO:0000256" key="1">
    <source>
        <dbReference type="ARBA" id="ARBA00001947"/>
    </source>
</evidence>
<evidence type="ECO:0000313" key="11">
    <source>
        <dbReference type="EMBL" id="MBD2858595.1"/>
    </source>
</evidence>
<dbReference type="EC" id="3.4.11.-" evidence="10"/>
<evidence type="ECO:0000256" key="6">
    <source>
        <dbReference type="ARBA" id="ARBA00022801"/>
    </source>
</evidence>
<dbReference type="SUPFAM" id="SSF101821">
    <property type="entry name" value="Aminopeptidase/glucanase lid domain"/>
    <property type="match status" value="1"/>
</dbReference>
<evidence type="ECO:0000256" key="3">
    <source>
        <dbReference type="ARBA" id="ARBA00022438"/>
    </source>
</evidence>
<keyword evidence="7 9" id="KW-0862">Zinc</keyword>
<accession>A0A927C341</accession>
<keyword evidence="4 9" id="KW-0645">Protease</keyword>
<dbReference type="GO" id="GO:0008270">
    <property type="term" value="F:zinc ion binding"/>
    <property type="evidence" value="ECO:0007669"/>
    <property type="project" value="InterPro"/>
</dbReference>
<sequence length="431" mass="46944">MTQTQLSRDTFNQQLLAFLDASPTPFHCVAEMSRQLFEAGFVRLQESAEWDLAPGSYFVTRNDSSIVAFRVGNAPVEESGWRMVGAHTDSPCLKVKPNPEIKKQGYLQLGVEVYGGALLNPWFDRDLGLAGRVNYRDQKGQLQSTLIDSGRAIGVVPSLAIHLDREANNSRSVNPQTDLPVLISQPNDDFSFVALVKQLLLEQGVTEVSDVLAHELCFYDRQGAALIGWENEFIASARLDNLLSCFIGLKALLEGDASQHSVLVCNDHEEVGSMSSSGAQGPMLESVLRRIAGTETAWQRAISRSNMISADNAHGIHPNFSDKHDANHGPLLNKGAVIKVNVNQRYASNSDTMASFRELCSRLGETVQSFVVRSDMACGSTIGPITASAIGVATLDIGVPTFAMHSIRELAGSKDASSLYRVLSGFYQRLV</sequence>
<dbReference type="RefSeq" id="WP_190763559.1">
    <property type="nucleotide sequence ID" value="NZ_JACXLD010000002.1"/>
</dbReference>
<dbReference type="InterPro" id="IPR001948">
    <property type="entry name" value="Peptidase_M18"/>
</dbReference>
<evidence type="ECO:0000256" key="8">
    <source>
        <dbReference type="ARBA" id="ARBA00023049"/>
    </source>
</evidence>
<dbReference type="EMBL" id="JACXLD010000002">
    <property type="protein sequence ID" value="MBD2858595.1"/>
    <property type="molecule type" value="Genomic_DNA"/>
</dbReference>
<keyword evidence="12" id="KW-1185">Reference proteome</keyword>
<evidence type="ECO:0000256" key="5">
    <source>
        <dbReference type="ARBA" id="ARBA00022723"/>
    </source>
</evidence>
<dbReference type="PANTHER" id="PTHR28570">
    <property type="entry name" value="ASPARTYL AMINOPEPTIDASE"/>
    <property type="match status" value="1"/>
</dbReference>
<evidence type="ECO:0000256" key="2">
    <source>
        <dbReference type="ARBA" id="ARBA00008290"/>
    </source>
</evidence>
<dbReference type="GO" id="GO:0004177">
    <property type="term" value="F:aminopeptidase activity"/>
    <property type="evidence" value="ECO:0007669"/>
    <property type="project" value="UniProtKB-KW"/>
</dbReference>
<dbReference type="NCBIfam" id="NF002759">
    <property type="entry name" value="PRK02813.1"/>
    <property type="match status" value="1"/>
</dbReference>
<dbReference type="Gene3D" id="2.30.250.10">
    <property type="entry name" value="Aminopeptidase i, Domain 2"/>
    <property type="match status" value="1"/>
</dbReference>
<comment type="similarity">
    <text evidence="2 9">Belongs to the peptidase M18 family.</text>
</comment>
<comment type="caution">
    <text evidence="11">The sequence shown here is derived from an EMBL/GenBank/DDBJ whole genome shotgun (WGS) entry which is preliminary data.</text>
</comment>
<keyword evidence="6 9" id="KW-0378">Hydrolase</keyword>
<evidence type="ECO:0000313" key="12">
    <source>
        <dbReference type="Proteomes" id="UP000610558"/>
    </source>
</evidence>
<dbReference type="GO" id="GO:0005737">
    <property type="term" value="C:cytoplasm"/>
    <property type="evidence" value="ECO:0007669"/>
    <property type="project" value="UniProtKB-ARBA"/>
</dbReference>
<reference evidence="11" key="1">
    <citation type="submission" date="2020-09" db="EMBL/GenBank/DDBJ databases">
        <authorList>
            <person name="Yoon J.-W."/>
        </authorList>
    </citation>
    <scope>NUCLEOTIDE SEQUENCE</scope>
    <source>
        <strain evidence="11">KMU-158</strain>
    </source>
</reference>
<dbReference type="AlphaFoldDB" id="A0A927C341"/>
<evidence type="ECO:0000256" key="4">
    <source>
        <dbReference type="ARBA" id="ARBA00022670"/>
    </source>
</evidence>
<dbReference type="Pfam" id="PF02127">
    <property type="entry name" value="Peptidase_M18"/>
    <property type="match status" value="1"/>
</dbReference>
<dbReference type="FunFam" id="2.30.250.10:FF:000003">
    <property type="entry name" value="Probable M18 family aminopeptidase 2"/>
    <property type="match status" value="1"/>
</dbReference>
<dbReference type="Gene3D" id="3.40.630.10">
    <property type="entry name" value="Zn peptidases"/>
    <property type="match status" value="1"/>
</dbReference>
<evidence type="ECO:0000256" key="7">
    <source>
        <dbReference type="ARBA" id="ARBA00022833"/>
    </source>
</evidence>
<organism evidence="11 12">
    <name type="scientific">Spongiibacter pelagi</name>
    <dbReference type="NCBI Taxonomy" id="2760804"/>
    <lineage>
        <taxon>Bacteria</taxon>
        <taxon>Pseudomonadati</taxon>
        <taxon>Pseudomonadota</taxon>
        <taxon>Gammaproteobacteria</taxon>
        <taxon>Cellvibrionales</taxon>
        <taxon>Spongiibacteraceae</taxon>
        <taxon>Spongiibacter</taxon>
    </lineage>
</organism>
<dbReference type="PANTHER" id="PTHR28570:SF3">
    <property type="entry name" value="ASPARTYL AMINOPEPTIDASE"/>
    <property type="match status" value="1"/>
</dbReference>
<protein>
    <recommendedName>
        <fullName evidence="10">M18 family aminopeptidase</fullName>
        <ecNumber evidence="10">3.4.11.-</ecNumber>
    </recommendedName>
</protein>
<evidence type="ECO:0000256" key="9">
    <source>
        <dbReference type="RuleBase" id="RU004386"/>
    </source>
</evidence>